<organism evidence="10 11">
    <name type="scientific">Actinoalloteichus hoggarensis</name>
    <dbReference type="NCBI Taxonomy" id="1470176"/>
    <lineage>
        <taxon>Bacteria</taxon>
        <taxon>Bacillati</taxon>
        <taxon>Actinomycetota</taxon>
        <taxon>Actinomycetes</taxon>
        <taxon>Pseudonocardiales</taxon>
        <taxon>Pseudonocardiaceae</taxon>
        <taxon>Actinoalloteichus</taxon>
    </lineage>
</organism>
<dbReference type="HAMAP" id="MF_00802">
    <property type="entry name" value="GlnE"/>
    <property type="match status" value="1"/>
</dbReference>
<keyword evidence="4 7" id="KW-0067">ATP-binding</keyword>
<evidence type="ECO:0000259" key="8">
    <source>
        <dbReference type="Pfam" id="PF03710"/>
    </source>
</evidence>
<evidence type="ECO:0000256" key="7">
    <source>
        <dbReference type="HAMAP-Rule" id="MF_00802"/>
    </source>
</evidence>
<proteinExistence type="inferred from homology"/>
<evidence type="ECO:0000256" key="1">
    <source>
        <dbReference type="ARBA" id="ARBA00022679"/>
    </source>
</evidence>
<dbReference type="GO" id="GO:0000287">
    <property type="term" value="F:magnesium ion binding"/>
    <property type="evidence" value="ECO:0007669"/>
    <property type="project" value="UniProtKB-UniRule"/>
</dbReference>
<dbReference type="Pfam" id="PF08335">
    <property type="entry name" value="GlnD_UR_UTase"/>
    <property type="match status" value="2"/>
</dbReference>
<dbReference type="PANTHER" id="PTHR30621:SF0">
    <property type="entry name" value="BIFUNCTIONAL GLUTAMINE SYNTHETASE ADENYLYLTRANSFERASE_ADENYLYL-REMOVING ENZYME"/>
    <property type="match status" value="1"/>
</dbReference>
<dbReference type="EC" id="2.7.7.89" evidence="7"/>
<dbReference type="Pfam" id="PF03710">
    <property type="entry name" value="GlnE"/>
    <property type="match status" value="2"/>
</dbReference>
<keyword evidence="5 7" id="KW-0460">Magnesium</keyword>
<name>A0A221W8J8_9PSEU</name>
<feature type="domain" description="PII-uridylyltransferase/Glutamine-synthetase adenylyltransferase" evidence="9">
    <location>
        <begin position="901"/>
        <end position="1043"/>
    </location>
</feature>
<dbReference type="GO" id="GO:0047388">
    <property type="term" value="F:[glutamine synthetase]-adenylyl-L-tyrosine phosphorylase activity"/>
    <property type="evidence" value="ECO:0007669"/>
    <property type="project" value="UniProtKB-EC"/>
</dbReference>
<feature type="domain" description="PII-uridylyltransferase/Glutamine-synthetase adenylyltransferase" evidence="9">
    <location>
        <begin position="378"/>
        <end position="524"/>
    </location>
</feature>
<keyword evidence="3 7" id="KW-0547">Nucleotide-binding</keyword>
<dbReference type="PANTHER" id="PTHR30621">
    <property type="entry name" value="GLUTAMINE SYNTHETASE ADENYLYLTRANSFERASE"/>
    <property type="match status" value="1"/>
</dbReference>
<dbReference type="SUPFAM" id="SSF81301">
    <property type="entry name" value="Nucleotidyltransferase"/>
    <property type="match status" value="2"/>
</dbReference>
<comment type="catalytic activity">
    <reaction evidence="7">
        <text>[glutamine synthetase]-O(4)-(5'-adenylyl)-L-tyrosine + phosphate = [glutamine synthetase]-L-tyrosine + ADP</text>
        <dbReference type="Rhea" id="RHEA:43716"/>
        <dbReference type="Rhea" id="RHEA-COMP:10660"/>
        <dbReference type="Rhea" id="RHEA-COMP:10661"/>
        <dbReference type="ChEBI" id="CHEBI:43474"/>
        <dbReference type="ChEBI" id="CHEBI:46858"/>
        <dbReference type="ChEBI" id="CHEBI:83624"/>
        <dbReference type="ChEBI" id="CHEBI:456216"/>
        <dbReference type="EC" id="2.7.7.89"/>
    </reaction>
</comment>
<keyword evidence="6 7" id="KW-0511">Multifunctional enzyme</keyword>
<evidence type="ECO:0000256" key="3">
    <source>
        <dbReference type="ARBA" id="ARBA00022741"/>
    </source>
</evidence>
<dbReference type="EMBL" id="CP022521">
    <property type="protein sequence ID" value="ASO22225.1"/>
    <property type="molecule type" value="Genomic_DNA"/>
</dbReference>
<evidence type="ECO:0000259" key="9">
    <source>
        <dbReference type="Pfam" id="PF08335"/>
    </source>
</evidence>
<gene>
    <name evidence="7 10" type="primary">glnE</name>
    <name evidence="10" type="ORF">AHOG_23060</name>
</gene>
<dbReference type="InterPro" id="IPR043519">
    <property type="entry name" value="NT_sf"/>
</dbReference>
<dbReference type="Gene3D" id="3.30.460.10">
    <property type="entry name" value="Beta Polymerase, domain 2"/>
    <property type="match status" value="2"/>
</dbReference>
<feature type="domain" description="Glutamate-ammonia ligase adenylyltransferase repeated" evidence="8">
    <location>
        <begin position="629"/>
        <end position="877"/>
    </location>
</feature>
<dbReference type="NCBIfam" id="NF010707">
    <property type="entry name" value="PRK14109.1"/>
    <property type="match status" value="1"/>
</dbReference>
<evidence type="ECO:0000313" key="10">
    <source>
        <dbReference type="EMBL" id="ASO22225.1"/>
    </source>
</evidence>
<dbReference type="GO" id="GO:0016874">
    <property type="term" value="F:ligase activity"/>
    <property type="evidence" value="ECO:0007669"/>
    <property type="project" value="UniProtKB-KW"/>
</dbReference>
<dbReference type="Gene3D" id="1.20.120.330">
    <property type="entry name" value="Nucleotidyltransferases domain 2"/>
    <property type="match status" value="2"/>
</dbReference>
<dbReference type="Proteomes" id="UP000204221">
    <property type="component" value="Chromosome"/>
</dbReference>
<evidence type="ECO:0000313" key="11">
    <source>
        <dbReference type="Proteomes" id="UP000204221"/>
    </source>
</evidence>
<evidence type="ECO:0000256" key="2">
    <source>
        <dbReference type="ARBA" id="ARBA00022695"/>
    </source>
</evidence>
<feature type="domain" description="Glutamate-ammonia ligase adenylyltransferase repeated" evidence="8">
    <location>
        <begin position="86"/>
        <end position="354"/>
    </location>
</feature>
<dbReference type="OrthoDB" id="9759366at2"/>
<dbReference type="GO" id="GO:0005524">
    <property type="term" value="F:ATP binding"/>
    <property type="evidence" value="ECO:0007669"/>
    <property type="project" value="UniProtKB-UniRule"/>
</dbReference>
<keyword evidence="1 7" id="KW-0808">Transferase</keyword>
<accession>A0A221W8J8</accession>
<comment type="similarity">
    <text evidence="7">Belongs to the GlnE family.</text>
</comment>
<dbReference type="SUPFAM" id="SSF81593">
    <property type="entry name" value="Nucleotidyltransferase substrate binding subunit/domain"/>
    <property type="match status" value="2"/>
</dbReference>
<dbReference type="GO" id="GO:0008882">
    <property type="term" value="F:[glutamate-ammonia-ligase] adenylyltransferase activity"/>
    <property type="evidence" value="ECO:0007669"/>
    <property type="project" value="UniProtKB-UniRule"/>
</dbReference>
<dbReference type="GO" id="GO:0005829">
    <property type="term" value="C:cytosol"/>
    <property type="evidence" value="ECO:0007669"/>
    <property type="project" value="TreeGrafter"/>
</dbReference>
<dbReference type="GO" id="GO:0000820">
    <property type="term" value="P:regulation of glutamine family amino acid metabolic process"/>
    <property type="evidence" value="ECO:0007669"/>
    <property type="project" value="UniProtKB-UniRule"/>
</dbReference>
<keyword evidence="11" id="KW-1185">Reference proteome</keyword>
<dbReference type="KEGG" id="ahg:AHOG_23060"/>
<comment type="catalytic activity">
    <reaction evidence="7">
        <text>[glutamine synthetase]-L-tyrosine + ATP = [glutamine synthetase]-O(4)-(5'-adenylyl)-L-tyrosine + diphosphate</text>
        <dbReference type="Rhea" id="RHEA:18589"/>
        <dbReference type="Rhea" id="RHEA-COMP:10660"/>
        <dbReference type="Rhea" id="RHEA-COMP:10661"/>
        <dbReference type="ChEBI" id="CHEBI:30616"/>
        <dbReference type="ChEBI" id="CHEBI:33019"/>
        <dbReference type="ChEBI" id="CHEBI:46858"/>
        <dbReference type="ChEBI" id="CHEBI:83624"/>
        <dbReference type="EC" id="2.7.7.42"/>
    </reaction>
</comment>
<feature type="region of interest" description="Adenylyl removase" evidence="7">
    <location>
        <begin position="1"/>
        <end position="528"/>
    </location>
</feature>
<dbReference type="CDD" id="cd05401">
    <property type="entry name" value="NT_GlnE_GlnD_like"/>
    <property type="match status" value="2"/>
</dbReference>
<reference evidence="10 11" key="1">
    <citation type="submission" date="2017-07" db="EMBL/GenBank/DDBJ databases">
        <title>Complete genome sequence of Actinoalloteichus hoggarensis DSM 45943, type strain of Actinoalloteichus hoggarensis.</title>
        <authorList>
            <person name="Ruckert C."/>
            <person name="Nouioui I."/>
            <person name="Willmese J."/>
            <person name="van Wezel G."/>
            <person name="Klenk H.-P."/>
            <person name="Kalinowski J."/>
            <person name="Zotchev S.B."/>
        </authorList>
    </citation>
    <scope>NUCLEOTIDE SEQUENCE [LARGE SCALE GENOMIC DNA]</scope>
    <source>
        <strain evidence="10 11">DSM 45943</strain>
    </source>
</reference>
<keyword evidence="2 7" id="KW-0548">Nucleotidyltransferase</keyword>
<dbReference type="EC" id="2.7.7.42" evidence="7"/>
<comment type="function">
    <text evidence="7">Involved in the regulation of glutamine synthetase GlnA, a key enzyme in the process to assimilate ammonia. When cellular nitrogen levels are high, the C-terminal adenylyl transferase (AT) inactivates GlnA by covalent transfer of an adenylyl group from ATP to specific tyrosine residue of GlnA, thus reducing its activity. Conversely, when nitrogen levels are low, the N-terminal adenylyl removase (AR) activates GlnA by removing the adenylyl group by phosphorolysis, increasing its activity. The regulatory region of GlnE binds the signal transduction protein PII (GlnB) which indicates the nitrogen status of the cell.</text>
</comment>
<comment type="cofactor">
    <cofactor evidence="7">
        <name>Mg(2+)</name>
        <dbReference type="ChEBI" id="CHEBI:18420"/>
    </cofactor>
</comment>
<dbReference type="AlphaFoldDB" id="A0A221W8J8"/>
<feature type="region of interest" description="Adenylyl transferase" evidence="7">
    <location>
        <begin position="536"/>
        <end position="1047"/>
    </location>
</feature>
<sequence length="1047" mass="113448">MADVARSSISPGRFGLTDPRAAETLRALGWWVNSRIGEGAAAALQALSAGADPDLALRGLERLREALGDEWPELDEALRSDPRVSQRLFGLLGASSALSDHLILRPRRWRRLVDAGAEHKDVEALTTELLTAVRAVPDEVPGGFRAESRGREAVAELRTAYRDLLSDIAVVDLSQGTLPAPVDRYEEVAAQLSDLAVAALRAALAVAAAEVMPPSTPGLPRGRLAVVAMGKCGAGELNYVSDVDVVFVAAPPAAATPDTGTVDVEAASDPLPAEVLDEDAHLRQATALAAAVMRIAGEACFQVDAALRPEGRAGALVRTVDGYLAYYRRWARTWEFQALLKAREVAGDLDLGAEYVALVQPFVWSAAERDGFVADVQAMRRRVEDHVPQELAERELKLGRGGLRDVEFAVQLLQLVHGRSDELLRPVATIEALAELGSGGYVGRADAAELGESYRFLRVLEHRLQLQRMLRTHVFPAPDDVAGLRRLARSAGLRSDGRRDAGRILLDEFRRHGGRVRRLHEKLFYRPLLEAVAGVPAEALRLTAKSATDRLAALGFTSPEGALRHIRALTSGVSRRAHIQQALLPMLLDLFADTPDPDHALLAYRQVSEALTDTPWYLRVLRDQAAVAERLALLLGSSRLVPDLLVRAPEVLRLLGDTSGLIDRDPEQVALSLASAVARHEDPTQAVIAARSLRRHELLRVACADLLGLMDLPDVCRALSRVWAAVLDASLGAAIRSVLRSTDGTTPRRPPARIALIGMGRLGGDELGYGSDADVLVVCEPIVDDADADAATTADAAAIRYATSVAELLTRLLNKPSVDPPLQVDTELRPEGRSGPLVRTLESYRTYYRQWAQPWEAQALLRARPIAGDADLGRRFIEMIDPLRYPEGGLPENDQREIRRIKARVEAERLPRGADPTTNTKLGRGGLADVEWTVQLLQLAHAHEVPALRTTSTLGAVDAAVEAGLLVESDAELLRAGWLMAARARNATTLVRGKPSDQIPGAGHELVSVARVMGLDAASGEPGEFVDEYRRITRRARAVVDRVFYGE</sequence>
<dbReference type="InterPro" id="IPR013546">
    <property type="entry name" value="PII_UdlTrfase/GS_AdlTrfase"/>
</dbReference>
<evidence type="ECO:0000256" key="5">
    <source>
        <dbReference type="ARBA" id="ARBA00022842"/>
    </source>
</evidence>
<dbReference type="InterPro" id="IPR005190">
    <property type="entry name" value="GlnE_rpt_dom"/>
</dbReference>
<evidence type="ECO:0000256" key="4">
    <source>
        <dbReference type="ARBA" id="ARBA00022840"/>
    </source>
</evidence>
<keyword evidence="10" id="KW-0436">Ligase</keyword>
<protein>
    <recommendedName>
        <fullName evidence="7">Bifunctional glutamine synthetase adenylyltransferase/adenylyl-removing enzyme</fullName>
    </recommendedName>
    <alternativeName>
        <fullName evidence="7">ATP:glutamine synthetase adenylyltransferase</fullName>
    </alternativeName>
    <alternativeName>
        <fullName evidence="7">ATase</fullName>
    </alternativeName>
    <domain>
        <recommendedName>
            <fullName evidence="7">Glutamine synthetase adenylyl-L-tyrosine phosphorylase</fullName>
            <ecNumber evidence="7">2.7.7.89</ecNumber>
        </recommendedName>
        <alternativeName>
            <fullName evidence="7">Adenylyl removase</fullName>
            <shortName evidence="7">AR</shortName>
            <shortName evidence="7">AT-N</shortName>
        </alternativeName>
    </domain>
    <domain>
        <recommendedName>
            <fullName evidence="7">Glutamine synthetase adenylyl transferase</fullName>
            <ecNumber evidence="7">2.7.7.42</ecNumber>
        </recommendedName>
        <alternativeName>
            <fullName evidence="7">Adenylyl transferase</fullName>
            <shortName evidence="7">AT</shortName>
            <shortName evidence="7">AT-C</shortName>
        </alternativeName>
    </domain>
</protein>
<dbReference type="RefSeq" id="WP_093943229.1">
    <property type="nucleotide sequence ID" value="NZ_CP022521.1"/>
</dbReference>
<dbReference type="InterPro" id="IPR023057">
    <property type="entry name" value="GlnE"/>
</dbReference>
<evidence type="ECO:0000256" key="6">
    <source>
        <dbReference type="ARBA" id="ARBA00023268"/>
    </source>
</evidence>